<feature type="signal peptide" evidence="2">
    <location>
        <begin position="1"/>
        <end position="37"/>
    </location>
</feature>
<accession>A0A1H2B6X3</accession>
<protein>
    <submittedName>
        <fullName evidence="3">Tripartite-type tricarboxylate transporter, receptor component TctC</fullName>
    </submittedName>
</protein>
<evidence type="ECO:0000256" key="2">
    <source>
        <dbReference type="SAM" id="SignalP"/>
    </source>
</evidence>
<dbReference type="InterPro" id="IPR005064">
    <property type="entry name" value="BUG"/>
</dbReference>
<dbReference type="CDD" id="cd13578">
    <property type="entry name" value="PBP2_Bug27"/>
    <property type="match status" value="1"/>
</dbReference>
<dbReference type="Pfam" id="PF03401">
    <property type="entry name" value="TctC"/>
    <property type="match status" value="1"/>
</dbReference>
<evidence type="ECO:0000256" key="1">
    <source>
        <dbReference type="ARBA" id="ARBA00006987"/>
    </source>
</evidence>
<evidence type="ECO:0000313" key="4">
    <source>
        <dbReference type="Proteomes" id="UP000243904"/>
    </source>
</evidence>
<dbReference type="SUPFAM" id="SSF53850">
    <property type="entry name" value="Periplasmic binding protein-like II"/>
    <property type="match status" value="1"/>
</dbReference>
<dbReference type="EMBL" id="LT629750">
    <property type="protein sequence ID" value="SDT53802.1"/>
    <property type="molecule type" value="Genomic_DNA"/>
</dbReference>
<dbReference type="AlphaFoldDB" id="A0A1H2B6X3"/>
<dbReference type="InterPro" id="IPR042100">
    <property type="entry name" value="Bug_dom1"/>
</dbReference>
<dbReference type="Proteomes" id="UP000243904">
    <property type="component" value="Chromosome I"/>
</dbReference>
<keyword evidence="3" id="KW-0675">Receptor</keyword>
<organism evidence="3 4">
    <name type="scientific">Bradyrhizobium canariense</name>
    <dbReference type="NCBI Taxonomy" id="255045"/>
    <lineage>
        <taxon>Bacteria</taxon>
        <taxon>Pseudomonadati</taxon>
        <taxon>Pseudomonadota</taxon>
        <taxon>Alphaproteobacteria</taxon>
        <taxon>Hyphomicrobiales</taxon>
        <taxon>Nitrobacteraceae</taxon>
        <taxon>Bradyrhizobium</taxon>
    </lineage>
</organism>
<dbReference type="Gene3D" id="3.40.190.10">
    <property type="entry name" value="Periplasmic binding protein-like II"/>
    <property type="match status" value="1"/>
</dbReference>
<dbReference type="Gene3D" id="3.40.190.150">
    <property type="entry name" value="Bordetella uptake gene, domain 1"/>
    <property type="match status" value="1"/>
</dbReference>
<name>A0A1H2B6X3_9BRAD</name>
<sequence length="336" mass="35770">MSLFKNCSSHSFDRRVKRASMIAMSSALLCAVSPVHAGSYPDRPIQIIVPFTAGGNTDTIARLIADEMQHSLKQPVIVVDKPGAGTNIGAEYVATSDPDGYRMLLNAPASFVVNQFIFDKLEYDPDTAFAPVCLPARVPNVLVVHPSLGVTTIQQLIDKAKANPGALQYATAGIGTTSHLSGALFAEMSGIETTAVPYKGTSQSVTDLVAGRVAFTIDNLGPILPFIKSGQLIALGVSTKNPVDVLPNVPPINTVLKGYELSPWNALVMPAKTPDDIVHLVGRECDRIVHLPDVAEKIKSLGSDPVGGTPEELAAFLKTERVRWEAAVKAAKIPKE</sequence>
<gene>
    <name evidence="3" type="ORF">SAMN05444158_6845</name>
</gene>
<dbReference type="PANTHER" id="PTHR42928">
    <property type="entry name" value="TRICARBOXYLATE-BINDING PROTEIN"/>
    <property type="match status" value="1"/>
</dbReference>
<comment type="similarity">
    <text evidence="1">Belongs to the UPF0065 (bug) family.</text>
</comment>
<dbReference type="PANTHER" id="PTHR42928:SF5">
    <property type="entry name" value="BLR1237 PROTEIN"/>
    <property type="match status" value="1"/>
</dbReference>
<reference evidence="4" key="1">
    <citation type="submission" date="2016-10" db="EMBL/GenBank/DDBJ databases">
        <authorList>
            <person name="Varghese N."/>
            <person name="Submissions S."/>
        </authorList>
    </citation>
    <scope>NUCLEOTIDE SEQUENCE [LARGE SCALE GENOMIC DNA]</scope>
    <source>
        <strain evidence="4">GAS369</strain>
    </source>
</reference>
<keyword evidence="4" id="KW-1185">Reference proteome</keyword>
<proteinExistence type="inferred from homology"/>
<evidence type="ECO:0000313" key="3">
    <source>
        <dbReference type="EMBL" id="SDT53802.1"/>
    </source>
</evidence>
<dbReference type="PIRSF" id="PIRSF017082">
    <property type="entry name" value="YflP"/>
    <property type="match status" value="1"/>
</dbReference>
<feature type="chain" id="PRO_5009269594" evidence="2">
    <location>
        <begin position="38"/>
        <end position="336"/>
    </location>
</feature>
<keyword evidence="2" id="KW-0732">Signal</keyword>